<evidence type="ECO:0000313" key="1">
    <source>
        <dbReference type="EMBL" id="KAK3305191.1"/>
    </source>
</evidence>
<protein>
    <recommendedName>
        <fullName evidence="3">BHLH domain-containing protein</fullName>
    </recommendedName>
</protein>
<dbReference type="Proteomes" id="UP001273166">
    <property type="component" value="Unassembled WGS sequence"/>
</dbReference>
<sequence length="108" mass="12141">DSRQAQNRVGKRYRDKLGAEFQSLQAALRLGCYEDNDTQPKRASTDVNHQVQLLGQPMEACGNRPGSTVNKAKILALACERISELLQQWESTNAERDALRQEKVLAGW</sequence>
<dbReference type="SUPFAM" id="SSF47459">
    <property type="entry name" value="HLH, helix-loop-helix DNA-binding domain"/>
    <property type="match status" value="1"/>
</dbReference>
<reference evidence="1" key="1">
    <citation type="journal article" date="2023" name="Mol. Phylogenet. Evol.">
        <title>Genome-scale phylogeny and comparative genomics of the fungal order Sordariales.</title>
        <authorList>
            <person name="Hensen N."/>
            <person name="Bonometti L."/>
            <person name="Westerberg I."/>
            <person name="Brannstrom I.O."/>
            <person name="Guillou S."/>
            <person name="Cros-Aarteil S."/>
            <person name="Calhoun S."/>
            <person name="Haridas S."/>
            <person name="Kuo A."/>
            <person name="Mondo S."/>
            <person name="Pangilinan J."/>
            <person name="Riley R."/>
            <person name="LaButti K."/>
            <person name="Andreopoulos B."/>
            <person name="Lipzen A."/>
            <person name="Chen C."/>
            <person name="Yan M."/>
            <person name="Daum C."/>
            <person name="Ng V."/>
            <person name="Clum A."/>
            <person name="Steindorff A."/>
            <person name="Ohm R.A."/>
            <person name="Martin F."/>
            <person name="Silar P."/>
            <person name="Natvig D.O."/>
            <person name="Lalanne C."/>
            <person name="Gautier V."/>
            <person name="Ament-Velasquez S.L."/>
            <person name="Kruys A."/>
            <person name="Hutchinson M.I."/>
            <person name="Powell A.J."/>
            <person name="Barry K."/>
            <person name="Miller A.N."/>
            <person name="Grigoriev I.V."/>
            <person name="Debuchy R."/>
            <person name="Gladieux P."/>
            <person name="Hiltunen Thoren M."/>
            <person name="Johannesson H."/>
        </authorList>
    </citation>
    <scope>NUCLEOTIDE SEQUENCE</scope>
    <source>
        <strain evidence="1">CBS 333.67</strain>
    </source>
</reference>
<gene>
    <name evidence="1" type="ORF">B0T15DRAFT_370052</name>
</gene>
<dbReference type="EMBL" id="JAUDZG010000004">
    <property type="protein sequence ID" value="KAK3305191.1"/>
    <property type="molecule type" value="Genomic_DNA"/>
</dbReference>
<accession>A0AAJ0M164</accession>
<proteinExistence type="predicted"/>
<dbReference type="GeneID" id="87883023"/>
<reference evidence="1" key="2">
    <citation type="submission" date="2023-06" db="EMBL/GenBank/DDBJ databases">
        <authorList>
            <consortium name="Lawrence Berkeley National Laboratory"/>
            <person name="Mondo S.J."/>
            <person name="Hensen N."/>
            <person name="Bonometti L."/>
            <person name="Westerberg I."/>
            <person name="Brannstrom I.O."/>
            <person name="Guillou S."/>
            <person name="Cros-Aarteil S."/>
            <person name="Calhoun S."/>
            <person name="Haridas S."/>
            <person name="Kuo A."/>
            <person name="Pangilinan J."/>
            <person name="Riley R."/>
            <person name="Labutti K."/>
            <person name="Andreopoulos B."/>
            <person name="Lipzen A."/>
            <person name="Chen C."/>
            <person name="Yanf M."/>
            <person name="Daum C."/>
            <person name="Ng V."/>
            <person name="Clum A."/>
            <person name="Steindorff A."/>
            <person name="Ohm R."/>
            <person name="Martin F."/>
            <person name="Silar P."/>
            <person name="Natvig D."/>
            <person name="Lalanne C."/>
            <person name="Gautier V."/>
            <person name="Ament-Velasquez S.L."/>
            <person name="Kruys A."/>
            <person name="Hutchinson M.I."/>
            <person name="Powell A.J."/>
            <person name="Barry K."/>
            <person name="Miller A.N."/>
            <person name="Grigoriev I.V."/>
            <person name="Debuchy R."/>
            <person name="Gladieux P."/>
            <person name="Thoren M.H."/>
            <person name="Johannesson H."/>
        </authorList>
    </citation>
    <scope>NUCLEOTIDE SEQUENCE</scope>
    <source>
        <strain evidence="1">CBS 333.67</strain>
    </source>
</reference>
<comment type="caution">
    <text evidence="1">The sequence shown here is derived from an EMBL/GenBank/DDBJ whole genome shotgun (WGS) entry which is preliminary data.</text>
</comment>
<organism evidence="1 2">
    <name type="scientific">Chaetomium strumarium</name>
    <dbReference type="NCBI Taxonomy" id="1170767"/>
    <lineage>
        <taxon>Eukaryota</taxon>
        <taxon>Fungi</taxon>
        <taxon>Dikarya</taxon>
        <taxon>Ascomycota</taxon>
        <taxon>Pezizomycotina</taxon>
        <taxon>Sordariomycetes</taxon>
        <taxon>Sordariomycetidae</taxon>
        <taxon>Sordariales</taxon>
        <taxon>Chaetomiaceae</taxon>
        <taxon>Chaetomium</taxon>
    </lineage>
</organism>
<dbReference type="RefSeq" id="XP_062720971.1">
    <property type="nucleotide sequence ID" value="XM_062864194.1"/>
</dbReference>
<dbReference type="InterPro" id="IPR036638">
    <property type="entry name" value="HLH_DNA-bd_sf"/>
</dbReference>
<evidence type="ECO:0008006" key="3">
    <source>
        <dbReference type="Google" id="ProtNLM"/>
    </source>
</evidence>
<name>A0AAJ0M164_9PEZI</name>
<dbReference type="Gene3D" id="4.10.280.10">
    <property type="entry name" value="Helix-loop-helix DNA-binding domain"/>
    <property type="match status" value="1"/>
</dbReference>
<feature type="non-terminal residue" evidence="1">
    <location>
        <position position="108"/>
    </location>
</feature>
<dbReference type="GO" id="GO:0046983">
    <property type="term" value="F:protein dimerization activity"/>
    <property type="evidence" value="ECO:0007669"/>
    <property type="project" value="InterPro"/>
</dbReference>
<dbReference type="AlphaFoldDB" id="A0AAJ0M164"/>
<keyword evidence="2" id="KW-1185">Reference proteome</keyword>
<evidence type="ECO:0000313" key="2">
    <source>
        <dbReference type="Proteomes" id="UP001273166"/>
    </source>
</evidence>
<feature type="non-terminal residue" evidence="1">
    <location>
        <position position="1"/>
    </location>
</feature>